<evidence type="ECO:0000256" key="5">
    <source>
        <dbReference type="ARBA" id="ARBA00023136"/>
    </source>
</evidence>
<dbReference type="PROSITE" id="PS50262">
    <property type="entry name" value="G_PROTEIN_RECEP_F1_2"/>
    <property type="match status" value="1"/>
</dbReference>
<protein>
    <recommendedName>
        <fullName evidence="8">G-protein coupled receptors family 1 profile domain-containing protein</fullName>
    </recommendedName>
</protein>
<dbReference type="Pfam" id="PF00001">
    <property type="entry name" value="7tm_1"/>
    <property type="match status" value="1"/>
</dbReference>
<evidence type="ECO:0000256" key="4">
    <source>
        <dbReference type="ARBA" id="ARBA00022989"/>
    </source>
</evidence>
<dbReference type="EMBL" id="JARBDR010000903">
    <property type="protein sequence ID" value="KAJ8304943.1"/>
    <property type="molecule type" value="Genomic_DNA"/>
</dbReference>
<evidence type="ECO:0000256" key="1">
    <source>
        <dbReference type="ARBA" id="ARBA00004651"/>
    </source>
</evidence>
<feature type="domain" description="G-protein coupled receptors family 1 profile" evidence="8">
    <location>
        <begin position="88"/>
        <end position="358"/>
    </location>
</feature>
<dbReference type="SUPFAM" id="SSF81321">
    <property type="entry name" value="Family A G protein-coupled receptor-like"/>
    <property type="match status" value="1"/>
</dbReference>
<keyword evidence="4 7" id="KW-1133">Transmembrane helix</keyword>
<evidence type="ECO:0000313" key="9">
    <source>
        <dbReference type="EMBL" id="KAJ8304943.1"/>
    </source>
</evidence>
<feature type="transmembrane region" description="Helical" evidence="7">
    <location>
        <begin position="234"/>
        <end position="258"/>
    </location>
</feature>
<dbReference type="Gene3D" id="1.20.1070.10">
    <property type="entry name" value="Rhodopsin 7-helix transmembrane proteins"/>
    <property type="match status" value="1"/>
</dbReference>
<feature type="transmembrane region" description="Helical" evidence="7">
    <location>
        <begin position="71"/>
        <end position="97"/>
    </location>
</feature>
<evidence type="ECO:0000259" key="8">
    <source>
        <dbReference type="PROSITE" id="PS50262"/>
    </source>
</evidence>
<evidence type="ECO:0000256" key="3">
    <source>
        <dbReference type="ARBA" id="ARBA00022692"/>
    </source>
</evidence>
<dbReference type="Proteomes" id="UP001217089">
    <property type="component" value="Unassembled WGS sequence"/>
</dbReference>
<keyword evidence="10" id="KW-1185">Reference proteome</keyword>
<dbReference type="PANTHER" id="PTHR24241:SF59">
    <property type="entry name" value="ADIPOKINETIC HORMONE RECEPTOR, ISOFORM C"/>
    <property type="match status" value="1"/>
</dbReference>
<reference evidence="9 10" key="1">
    <citation type="submission" date="2022-12" db="EMBL/GenBank/DDBJ databases">
        <title>Chromosome-level genome of Tegillarca granosa.</title>
        <authorList>
            <person name="Kim J."/>
        </authorList>
    </citation>
    <scope>NUCLEOTIDE SEQUENCE [LARGE SCALE GENOMIC DNA]</scope>
    <source>
        <strain evidence="9">Teg-2019</strain>
        <tissue evidence="9">Adductor muscle</tissue>
    </source>
</reference>
<evidence type="ECO:0000256" key="6">
    <source>
        <dbReference type="ARBA" id="ARBA00023170"/>
    </source>
</evidence>
<comment type="subcellular location">
    <subcellularLocation>
        <location evidence="1">Cell membrane</location>
        <topology evidence="1">Multi-pass membrane protein</topology>
    </subcellularLocation>
</comment>
<keyword evidence="3 7" id="KW-0812">Transmembrane</keyword>
<evidence type="ECO:0000256" key="2">
    <source>
        <dbReference type="ARBA" id="ARBA00022475"/>
    </source>
</evidence>
<feature type="transmembrane region" description="Helical" evidence="7">
    <location>
        <begin position="186"/>
        <end position="211"/>
    </location>
</feature>
<accession>A0ABQ9EI39</accession>
<feature type="transmembrane region" description="Helical" evidence="7">
    <location>
        <begin position="343"/>
        <end position="364"/>
    </location>
</feature>
<proteinExistence type="predicted"/>
<feature type="transmembrane region" description="Helical" evidence="7">
    <location>
        <begin position="152"/>
        <end position="174"/>
    </location>
</feature>
<dbReference type="PANTHER" id="PTHR24241">
    <property type="entry name" value="NEUROPEPTIDE RECEPTOR-RELATED G-PROTEIN COUPLED RECEPTOR"/>
    <property type="match status" value="1"/>
</dbReference>
<keyword evidence="2" id="KW-1003">Cell membrane</keyword>
<dbReference type="InterPro" id="IPR000276">
    <property type="entry name" value="GPCR_Rhodpsn"/>
</dbReference>
<dbReference type="InterPro" id="IPR017452">
    <property type="entry name" value="GPCR_Rhodpsn_7TM"/>
</dbReference>
<keyword evidence="6" id="KW-0675">Receptor</keyword>
<evidence type="ECO:0000313" key="10">
    <source>
        <dbReference type="Proteomes" id="UP001217089"/>
    </source>
</evidence>
<organism evidence="9 10">
    <name type="scientific">Tegillarca granosa</name>
    <name type="common">Malaysian cockle</name>
    <name type="synonym">Anadara granosa</name>
    <dbReference type="NCBI Taxonomy" id="220873"/>
    <lineage>
        <taxon>Eukaryota</taxon>
        <taxon>Metazoa</taxon>
        <taxon>Spiralia</taxon>
        <taxon>Lophotrochozoa</taxon>
        <taxon>Mollusca</taxon>
        <taxon>Bivalvia</taxon>
        <taxon>Autobranchia</taxon>
        <taxon>Pteriomorphia</taxon>
        <taxon>Arcoida</taxon>
        <taxon>Arcoidea</taxon>
        <taxon>Arcidae</taxon>
        <taxon>Tegillarca</taxon>
    </lineage>
</organism>
<comment type="caution">
    <text evidence="9">The sequence shown here is derived from an EMBL/GenBank/DDBJ whole genome shotgun (WGS) entry which is preliminary data.</text>
</comment>
<evidence type="ECO:0000256" key="7">
    <source>
        <dbReference type="SAM" id="Phobius"/>
    </source>
</evidence>
<feature type="transmembrane region" description="Helical" evidence="7">
    <location>
        <begin position="302"/>
        <end position="323"/>
    </location>
</feature>
<gene>
    <name evidence="9" type="ORF">KUTeg_018526</name>
</gene>
<dbReference type="PRINTS" id="PR00237">
    <property type="entry name" value="GPCRRHODOPSN"/>
</dbReference>
<keyword evidence="5 7" id="KW-0472">Membrane</keyword>
<name>A0ABQ9EI39_TEGGR</name>
<feature type="transmembrane region" description="Helical" evidence="7">
    <location>
        <begin position="109"/>
        <end position="132"/>
    </location>
</feature>
<sequence length="372" mass="42515">MNFSQIYHNHTIFEKSLLRNSDRKSMYIAYSDKNLDLKGQNLSMDISNISWTTENMLGSTPKAPPTFNETFLVKVMILSAICVISFVGNSATLIQMYRMRRRKSTINTLIVNLAIADLFVSVFCMAGEAIWNSTVQWLAGDAICKIFKFMQGFGPLLSTFITVVISVDRCCVILDPMSRNKAPQRVRIMIIISWFLGALFSVPQALVFVVMRGPFEEDFYQCINSFPDPWHKRLYYIFSLLVQFLLPLVIMIIAYGLIFCTISRKSKEFGDPVNTSVTNSYEHINGRGQVRNNLLRKAKRKALRMSIFIVLAFILCWFPYYVIYTGIAFGYWDKVSQQLVTGLSFVGLSTSVLNPIIYGAFQLCKISTKYKK</sequence>